<dbReference type="Gene3D" id="3.40.50.300">
    <property type="entry name" value="P-loop containing nucleotide triphosphate hydrolases"/>
    <property type="match status" value="1"/>
</dbReference>
<dbReference type="InterPro" id="IPR050095">
    <property type="entry name" value="ECF_ABC_transporter_ATP-bd"/>
</dbReference>
<keyword evidence="3 5" id="KW-0067">ATP-binding</keyword>
<dbReference type="GO" id="GO:0043190">
    <property type="term" value="C:ATP-binding cassette (ABC) transporter complex"/>
    <property type="evidence" value="ECO:0007669"/>
    <property type="project" value="TreeGrafter"/>
</dbReference>
<evidence type="ECO:0000259" key="4">
    <source>
        <dbReference type="PROSITE" id="PS50893"/>
    </source>
</evidence>
<dbReference type="SUPFAM" id="SSF52540">
    <property type="entry name" value="P-loop containing nucleoside triphosphate hydrolases"/>
    <property type="match status" value="1"/>
</dbReference>
<evidence type="ECO:0000313" key="5">
    <source>
        <dbReference type="EMBL" id="HHR96464.1"/>
    </source>
</evidence>
<organism evidence="5">
    <name type="scientific">Ignisphaera aggregans</name>
    <dbReference type="NCBI Taxonomy" id="334771"/>
    <lineage>
        <taxon>Archaea</taxon>
        <taxon>Thermoproteota</taxon>
        <taxon>Thermoprotei</taxon>
        <taxon>Desulfurococcales</taxon>
        <taxon>Desulfurococcaceae</taxon>
        <taxon>Ignisphaera</taxon>
    </lineage>
</organism>
<feature type="domain" description="ABC transporter" evidence="4">
    <location>
        <begin position="91"/>
        <end position="309"/>
    </location>
</feature>
<sequence>MTMVIESLINILKMFKEMGKTIILLEHRFLPLLGYVDNIYRFIDGNLEKIQPKDIAILKDVENMVSQIKIYKRDTISNTYRYRDNINNYDVVLTNIWFRFQYSDWILKNIDIAIPRNRTVIIYGLNGSGKSTLLKVIAGYLKPQRGFIKRFGKAIYIPQNVSLFFTEESIYSELKNICLRSLDRDICVEKGIELLKSYGFDDIDKTPFTLSWGQQIKLAVLLSLIGRYDILILDEPFTGLSYIDRLRLVEFLYRIPYTKIIAISSLESLALLARNCNTIYMLSDGVVKPIDIEFNKMFPDMIYRWCEAVYK</sequence>
<reference evidence="5" key="1">
    <citation type="journal article" date="2020" name="mSystems">
        <title>Genome- and Community-Level Interaction Insights into Carbon Utilization and Element Cycling Functions of Hydrothermarchaeota in Hydrothermal Sediment.</title>
        <authorList>
            <person name="Zhou Z."/>
            <person name="Liu Y."/>
            <person name="Xu W."/>
            <person name="Pan J."/>
            <person name="Luo Z.H."/>
            <person name="Li M."/>
        </authorList>
    </citation>
    <scope>NUCLEOTIDE SEQUENCE [LARGE SCALE GENOMIC DNA]</scope>
    <source>
        <strain evidence="5">SpSt-1</strain>
    </source>
</reference>
<dbReference type="SMART" id="SM00382">
    <property type="entry name" value="AAA"/>
    <property type="match status" value="1"/>
</dbReference>
<dbReference type="Pfam" id="PF00005">
    <property type="entry name" value="ABC_tran"/>
    <property type="match status" value="1"/>
</dbReference>
<evidence type="ECO:0000256" key="2">
    <source>
        <dbReference type="ARBA" id="ARBA00022741"/>
    </source>
</evidence>
<evidence type="ECO:0000256" key="3">
    <source>
        <dbReference type="ARBA" id="ARBA00022840"/>
    </source>
</evidence>
<comment type="caution">
    <text evidence="5">The sequence shown here is derived from an EMBL/GenBank/DDBJ whole genome shotgun (WGS) entry which is preliminary data.</text>
</comment>
<dbReference type="AlphaFoldDB" id="A0A7C5UXN2"/>
<dbReference type="EMBL" id="DRUB01000126">
    <property type="protein sequence ID" value="HHR96464.1"/>
    <property type="molecule type" value="Genomic_DNA"/>
</dbReference>
<dbReference type="InterPro" id="IPR027417">
    <property type="entry name" value="P-loop_NTPase"/>
</dbReference>
<dbReference type="GO" id="GO:0005524">
    <property type="term" value="F:ATP binding"/>
    <property type="evidence" value="ECO:0007669"/>
    <property type="project" value="UniProtKB-KW"/>
</dbReference>
<dbReference type="GO" id="GO:0042626">
    <property type="term" value="F:ATPase-coupled transmembrane transporter activity"/>
    <property type="evidence" value="ECO:0007669"/>
    <property type="project" value="TreeGrafter"/>
</dbReference>
<accession>A0A7C5UXN2</accession>
<keyword evidence="1" id="KW-0813">Transport</keyword>
<name>A0A7C5UXN2_9CREN</name>
<dbReference type="InterPro" id="IPR003439">
    <property type="entry name" value="ABC_transporter-like_ATP-bd"/>
</dbReference>
<protein>
    <submittedName>
        <fullName evidence="5">ATP-binding cassette domain-containing protein</fullName>
    </submittedName>
</protein>
<dbReference type="PROSITE" id="PS50893">
    <property type="entry name" value="ABC_TRANSPORTER_2"/>
    <property type="match status" value="1"/>
</dbReference>
<evidence type="ECO:0000256" key="1">
    <source>
        <dbReference type="ARBA" id="ARBA00022448"/>
    </source>
</evidence>
<keyword evidence="2" id="KW-0547">Nucleotide-binding</keyword>
<dbReference type="GO" id="GO:0016887">
    <property type="term" value="F:ATP hydrolysis activity"/>
    <property type="evidence" value="ECO:0007669"/>
    <property type="project" value="InterPro"/>
</dbReference>
<proteinExistence type="predicted"/>
<dbReference type="PANTHER" id="PTHR43553">
    <property type="entry name" value="HEAVY METAL TRANSPORTER"/>
    <property type="match status" value="1"/>
</dbReference>
<gene>
    <name evidence="5" type="ORF">ENL47_06575</name>
</gene>
<dbReference type="InterPro" id="IPR003593">
    <property type="entry name" value="AAA+_ATPase"/>
</dbReference>